<evidence type="ECO:0000256" key="18">
    <source>
        <dbReference type="ARBA" id="ARBA00044632"/>
    </source>
</evidence>
<keyword evidence="8" id="KW-0808">Transferase</keyword>
<evidence type="ECO:0000259" key="23">
    <source>
        <dbReference type="SMART" id="SM00278"/>
    </source>
</evidence>
<accession>A0ABD5Q188</accession>
<evidence type="ECO:0000313" key="27">
    <source>
        <dbReference type="Proteomes" id="UP001595945"/>
    </source>
</evidence>
<dbReference type="InterPro" id="IPR003583">
    <property type="entry name" value="Hlx-hairpin-Hlx_DNA-bd_motif"/>
</dbReference>
<evidence type="ECO:0000256" key="2">
    <source>
        <dbReference type="ARBA" id="ARBA00004496"/>
    </source>
</evidence>
<dbReference type="SMART" id="SM00278">
    <property type="entry name" value="HhH1"/>
    <property type="match status" value="3"/>
</dbReference>
<keyword evidence="15" id="KW-0234">DNA repair</keyword>
<dbReference type="PIRSF" id="PIRSF005047">
    <property type="entry name" value="UCP005047_YshC"/>
    <property type="match status" value="1"/>
</dbReference>
<evidence type="ECO:0000256" key="20">
    <source>
        <dbReference type="ARBA" id="ARBA00045548"/>
    </source>
</evidence>
<dbReference type="InterPro" id="IPR002054">
    <property type="entry name" value="DNA-dir_DNA_pol_X"/>
</dbReference>
<dbReference type="GeneID" id="73045132"/>
<dbReference type="SUPFAM" id="SSF47781">
    <property type="entry name" value="RuvA domain 2-like"/>
    <property type="match status" value="1"/>
</dbReference>
<dbReference type="SMART" id="SM00483">
    <property type="entry name" value="POLXc"/>
    <property type="match status" value="1"/>
</dbReference>
<dbReference type="InterPro" id="IPR002008">
    <property type="entry name" value="DNA_pol_X_beta-like"/>
</dbReference>
<dbReference type="EMBL" id="JBHSHT010000001">
    <property type="protein sequence ID" value="MFC4824187.1"/>
    <property type="molecule type" value="Genomic_DNA"/>
</dbReference>
<evidence type="ECO:0000256" key="1">
    <source>
        <dbReference type="ARBA" id="ARBA00001946"/>
    </source>
</evidence>
<evidence type="ECO:0000256" key="9">
    <source>
        <dbReference type="ARBA" id="ARBA00022695"/>
    </source>
</evidence>
<dbReference type="InterPro" id="IPR010994">
    <property type="entry name" value="RuvA_2-like"/>
</dbReference>
<evidence type="ECO:0000256" key="16">
    <source>
        <dbReference type="ARBA" id="ARBA00035717"/>
    </source>
</evidence>
<dbReference type="Pfam" id="PF02811">
    <property type="entry name" value="PHP"/>
    <property type="match status" value="1"/>
</dbReference>
<dbReference type="Pfam" id="PF14791">
    <property type="entry name" value="DNA_pol_B_thumb"/>
    <property type="match status" value="1"/>
</dbReference>
<dbReference type="EC" id="2.7.7.7" evidence="3"/>
<gene>
    <name evidence="26" type="ORF">ACFO9K_07920</name>
</gene>
<evidence type="ECO:0000313" key="26">
    <source>
        <dbReference type="EMBL" id="MFC4824187.1"/>
    </source>
</evidence>
<evidence type="ECO:0000256" key="6">
    <source>
        <dbReference type="ARBA" id="ARBA00022481"/>
    </source>
</evidence>
<reference evidence="26 27" key="1">
    <citation type="journal article" date="2019" name="Int. J. Syst. Evol. Microbiol.">
        <title>The Global Catalogue of Microorganisms (GCM) 10K type strain sequencing project: providing services to taxonomists for standard genome sequencing and annotation.</title>
        <authorList>
            <consortium name="The Broad Institute Genomics Platform"/>
            <consortium name="The Broad Institute Genome Sequencing Center for Infectious Disease"/>
            <person name="Wu L."/>
            <person name="Ma J."/>
        </authorList>
    </citation>
    <scope>NUCLEOTIDE SEQUENCE [LARGE SCALE GENOMIC DNA]</scope>
    <source>
        <strain evidence="26 27">XZYJ18</strain>
    </source>
</reference>
<evidence type="ECO:0000256" key="11">
    <source>
        <dbReference type="ARBA" id="ARBA00022763"/>
    </source>
</evidence>
<evidence type="ECO:0000256" key="21">
    <source>
        <dbReference type="ARBA" id="ARBA00049244"/>
    </source>
</evidence>
<comment type="catalytic activity">
    <reaction evidence="21">
        <text>DNA(n) + a 2'-deoxyribonucleoside 5'-triphosphate = DNA(n+1) + diphosphate</text>
        <dbReference type="Rhea" id="RHEA:22508"/>
        <dbReference type="Rhea" id="RHEA-COMP:17339"/>
        <dbReference type="Rhea" id="RHEA-COMP:17340"/>
        <dbReference type="ChEBI" id="CHEBI:33019"/>
        <dbReference type="ChEBI" id="CHEBI:61560"/>
        <dbReference type="ChEBI" id="CHEBI:173112"/>
        <dbReference type="EC" id="2.7.7.7"/>
    </reaction>
</comment>
<evidence type="ECO:0000256" key="12">
    <source>
        <dbReference type="ARBA" id="ARBA00022843"/>
    </source>
</evidence>
<evidence type="ECO:0000256" key="5">
    <source>
        <dbReference type="ARBA" id="ARBA00020020"/>
    </source>
</evidence>
<dbReference type="InterPro" id="IPR003141">
    <property type="entry name" value="Pol/His_phosphatase_N"/>
</dbReference>
<proteinExistence type="predicted"/>
<comment type="function">
    <text evidence="20">Repair polymerase that plays a key role in base-excision repair. During this process, the damaged base is excised by specific DNA glycosylases, the DNA backbone is nicked at the abasic site by an apurinic/apyrimidic (AP) endonuclease, and POLB removes 5'-deoxyribose-phosphate from the preincised AP site acting as a 5'-deoxyribose-phosphate lyase (5'-dRP lyase); through its DNA polymerase activity, it adds one nucleotide to the 3' end of the arising single-nucleotide gap. Conducts 'gap-filling' DNA synthesis in a stepwise distributive fashion rather than in a processive fashion as for other DNA polymerases. It is also able to cleave sugar-phosphate bonds 3' to an intact AP site, acting as an AP lyase.</text>
</comment>
<dbReference type="GO" id="GO:0140078">
    <property type="term" value="F:class I DNA-(apurinic or apyrimidinic site) endonuclease activity"/>
    <property type="evidence" value="ECO:0007669"/>
    <property type="project" value="UniProtKB-EC"/>
</dbReference>
<feature type="domain" description="Helix-hairpin-helix DNA-binding motif class 1" evidence="23">
    <location>
        <begin position="53"/>
        <end position="72"/>
    </location>
</feature>
<dbReference type="SUPFAM" id="SSF89550">
    <property type="entry name" value="PHP domain-like"/>
    <property type="match status" value="1"/>
</dbReference>
<name>A0ABD5Q188_9EURY</name>
<feature type="compositionally biased region" description="Low complexity" evidence="22">
    <location>
        <begin position="288"/>
        <end position="297"/>
    </location>
</feature>
<keyword evidence="13" id="KW-0239">DNA-directed DNA polymerase</keyword>
<keyword evidence="7" id="KW-0237">DNA synthesis</keyword>
<dbReference type="InterPro" id="IPR043519">
    <property type="entry name" value="NT_sf"/>
</dbReference>
<dbReference type="InterPro" id="IPR010996">
    <property type="entry name" value="HHH_MUS81"/>
</dbReference>
<keyword evidence="6" id="KW-0488">Methylation</keyword>
<organism evidence="26 27">
    <name type="scientific">Halorussus aquaticus</name>
    <dbReference type="NCBI Taxonomy" id="2953748"/>
    <lineage>
        <taxon>Archaea</taxon>
        <taxon>Methanobacteriati</taxon>
        <taxon>Methanobacteriota</taxon>
        <taxon>Stenosarchaea group</taxon>
        <taxon>Halobacteria</taxon>
        <taxon>Halobacteriales</taxon>
        <taxon>Haladaptataceae</taxon>
        <taxon>Halorussus</taxon>
    </lineage>
</organism>
<dbReference type="InterPro" id="IPR037160">
    <property type="entry name" value="DNA_Pol_thumb_sf"/>
</dbReference>
<dbReference type="InterPro" id="IPR050243">
    <property type="entry name" value="PHP_phosphatase"/>
</dbReference>
<feature type="domain" description="Helix-hairpin-helix DNA-binding motif class 1" evidence="23">
    <location>
        <begin position="93"/>
        <end position="112"/>
    </location>
</feature>
<evidence type="ECO:0000259" key="24">
    <source>
        <dbReference type="SMART" id="SM00481"/>
    </source>
</evidence>
<protein>
    <recommendedName>
        <fullName evidence="5">DNA polymerase beta</fullName>
        <ecNumber evidence="3">2.7.7.7</ecNumber>
        <ecNumber evidence="4">4.2.99.18</ecNumber>
    </recommendedName>
    <alternativeName>
        <fullName evidence="16">5'-deoxyribose-phosphate lyase</fullName>
    </alternativeName>
    <alternativeName>
        <fullName evidence="17">AP lyase</fullName>
    </alternativeName>
</protein>
<dbReference type="Gene3D" id="3.30.210.10">
    <property type="entry name" value="DNA polymerase, thumb domain"/>
    <property type="match status" value="1"/>
</dbReference>
<dbReference type="GO" id="GO:0006281">
    <property type="term" value="P:DNA repair"/>
    <property type="evidence" value="ECO:0007669"/>
    <property type="project" value="UniProtKB-KW"/>
</dbReference>
<dbReference type="PANTHER" id="PTHR36928">
    <property type="entry name" value="PHOSPHATASE YCDX-RELATED"/>
    <property type="match status" value="1"/>
</dbReference>
<dbReference type="Pfam" id="PF14520">
    <property type="entry name" value="HHH_5"/>
    <property type="match status" value="1"/>
</dbReference>
<dbReference type="Gene3D" id="3.20.20.140">
    <property type="entry name" value="Metal-dependent hydrolases"/>
    <property type="match status" value="1"/>
</dbReference>
<keyword evidence="9" id="KW-0548">Nucleotidyltransferase</keyword>
<feature type="domain" description="DNA-directed DNA polymerase X" evidence="25">
    <location>
        <begin position="1"/>
        <end position="341"/>
    </location>
</feature>
<keyword evidence="27" id="KW-1185">Reference proteome</keyword>
<dbReference type="InterPro" id="IPR004013">
    <property type="entry name" value="PHP_dom"/>
</dbReference>
<dbReference type="EC" id="4.2.99.18" evidence="4"/>
<dbReference type="InterPro" id="IPR016195">
    <property type="entry name" value="Pol/histidinol_Pase-like"/>
</dbReference>
<feature type="domain" description="Helix-hairpin-helix DNA-binding motif class 1" evidence="23">
    <location>
        <begin position="128"/>
        <end position="147"/>
    </location>
</feature>
<dbReference type="Gene3D" id="1.10.150.110">
    <property type="entry name" value="DNA polymerase beta, N-terminal domain-like"/>
    <property type="match status" value="1"/>
</dbReference>
<dbReference type="Gene3D" id="3.30.460.10">
    <property type="entry name" value="Beta Polymerase, domain 2"/>
    <property type="match status" value="1"/>
</dbReference>
<evidence type="ECO:0000256" key="7">
    <source>
        <dbReference type="ARBA" id="ARBA00022634"/>
    </source>
</evidence>
<evidence type="ECO:0000256" key="10">
    <source>
        <dbReference type="ARBA" id="ARBA00022705"/>
    </source>
</evidence>
<comment type="cofactor">
    <cofactor evidence="1">
        <name>Mg(2+)</name>
        <dbReference type="ChEBI" id="CHEBI:18420"/>
    </cofactor>
</comment>
<evidence type="ECO:0000259" key="25">
    <source>
        <dbReference type="SMART" id="SM00483"/>
    </source>
</evidence>
<evidence type="ECO:0000256" key="15">
    <source>
        <dbReference type="ARBA" id="ARBA00023204"/>
    </source>
</evidence>
<evidence type="ECO:0000256" key="22">
    <source>
        <dbReference type="SAM" id="MobiDB-lite"/>
    </source>
</evidence>
<dbReference type="InterPro" id="IPR027421">
    <property type="entry name" value="DNA_pol_lamdba_lyase_dom_sf"/>
</dbReference>
<keyword evidence="10" id="KW-0235">DNA replication</keyword>
<dbReference type="PANTHER" id="PTHR36928:SF1">
    <property type="entry name" value="PHOSPHATASE YCDX-RELATED"/>
    <property type="match status" value="1"/>
</dbReference>
<dbReference type="AlphaFoldDB" id="A0ABD5Q188"/>
<evidence type="ECO:0000256" key="17">
    <source>
        <dbReference type="ARBA" id="ARBA00035726"/>
    </source>
</evidence>
<dbReference type="SUPFAM" id="SSF47802">
    <property type="entry name" value="DNA polymerase beta, N-terminal domain-like"/>
    <property type="match status" value="1"/>
</dbReference>
<keyword evidence="12" id="KW-0832">Ubl conjugation</keyword>
<dbReference type="PRINTS" id="PR00870">
    <property type="entry name" value="DNAPOLXBETA"/>
</dbReference>
<dbReference type="Gene3D" id="1.10.150.20">
    <property type="entry name" value="5' to 3' exonuclease, C-terminal subdomain"/>
    <property type="match status" value="1"/>
</dbReference>
<dbReference type="CDD" id="cd00141">
    <property type="entry name" value="NT_POLXc"/>
    <property type="match status" value="1"/>
</dbReference>
<dbReference type="Pfam" id="PF14716">
    <property type="entry name" value="HHH_8"/>
    <property type="match status" value="1"/>
</dbReference>
<feature type="domain" description="Polymerase/histidinol phosphatase N-terminal" evidence="24">
    <location>
        <begin position="365"/>
        <end position="445"/>
    </location>
</feature>
<dbReference type="InterPro" id="IPR047967">
    <property type="entry name" value="PolX_PHP"/>
</dbReference>
<dbReference type="SUPFAM" id="SSF81301">
    <property type="entry name" value="Nucleotidyltransferase"/>
    <property type="match status" value="1"/>
</dbReference>
<dbReference type="RefSeq" id="WP_254266743.1">
    <property type="nucleotide sequence ID" value="NZ_CP100400.1"/>
</dbReference>
<comment type="catalytic activity">
    <reaction evidence="18">
        <text>2'-deoxyribonucleotide-(2'-deoxyribose 5'-phosphate)-2'-deoxyribonucleotide-DNA = a 3'-end 2'-deoxyribonucleotide-(2,3-dehydro-2,3-deoxyribose 5'-phosphate)-DNA + a 5'-end 5'-phospho-2'-deoxyribonucleoside-DNA + H(+)</text>
        <dbReference type="Rhea" id="RHEA:66592"/>
        <dbReference type="Rhea" id="RHEA-COMP:13180"/>
        <dbReference type="Rhea" id="RHEA-COMP:16897"/>
        <dbReference type="Rhea" id="RHEA-COMP:17067"/>
        <dbReference type="ChEBI" id="CHEBI:15378"/>
        <dbReference type="ChEBI" id="CHEBI:136412"/>
        <dbReference type="ChEBI" id="CHEBI:157695"/>
        <dbReference type="ChEBI" id="CHEBI:167181"/>
        <dbReference type="EC" id="4.2.99.18"/>
    </reaction>
</comment>
<keyword evidence="14" id="KW-0915">Sodium</keyword>
<dbReference type="InterPro" id="IPR022311">
    <property type="entry name" value="PolX-like"/>
</dbReference>
<keyword evidence="11" id="KW-0227">DNA damage</keyword>
<dbReference type="Proteomes" id="UP001595945">
    <property type="component" value="Unassembled WGS sequence"/>
</dbReference>
<feature type="region of interest" description="Disordered" evidence="22">
    <location>
        <begin position="288"/>
        <end position="322"/>
    </location>
</feature>
<dbReference type="InterPro" id="IPR029398">
    <property type="entry name" value="PolB_thumb"/>
</dbReference>
<comment type="catalytic activity">
    <reaction evidence="19">
        <text>a 5'-end 2'-deoxyribose-2'-deoxyribonucleotide-DNA = (2E,4S)-4-hydroxypenten-2-al-5-phosphate + a 5'-end 5'-phospho-2'-deoxyribonucleoside-DNA + H(+)</text>
        <dbReference type="Rhea" id="RHEA:76255"/>
        <dbReference type="Rhea" id="RHEA-COMP:13180"/>
        <dbReference type="Rhea" id="RHEA-COMP:18657"/>
        <dbReference type="ChEBI" id="CHEBI:15378"/>
        <dbReference type="ChEBI" id="CHEBI:136412"/>
        <dbReference type="ChEBI" id="CHEBI:195194"/>
        <dbReference type="ChEBI" id="CHEBI:195195"/>
    </reaction>
</comment>
<dbReference type="CDD" id="cd07436">
    <property type="entry name" value="PHP_PolX"/>
    <property type="match status" value="1"/>
</dbReference>
<evidence type="ECO:0000256" key="8">
    <source>
        <dbReference type="ARBA" id="ARBA00022679"/>
    </source>
</evidence>
<dbReference type="GO" id="GO:0003887">
    <property type="term" value="F:DNA-directed DNA polymerase activity"/>
    <property type="evidence" value="ECO:0007669"/>
    <property type="project" value="UniProtKB-KW"/>
</dbReference>
<feature type="compositionally biased region" description="Acidic residues" evidence="22">
    <location>
        <begin position="298"/>
        <end position="309"/>
    </location>
</feature>
<sequence length="594" mass="64372">MTRNAEIADLLEEYADLLSAQGVDYKPKVYERAAESIRDSPEAIEELAAEGPEAVQRIQDVGESISKKVVEAVETGTFEQLEDERKQMPVEMAELTSVEGVGPKTVGDLYRALDVRDLDDLEHAAREGRIREVSGFGEKTEQNILDGIQFARESQGRSLLGDARPVGEAALEFFEAIPEAGRCELAGSLRRWKPTIGDIDVLVGSDDRQAVIDAFTEWEEADEVIEAGTDKASVRSDGQRVDLRVVVPEEFGSAIQYFTGSKEHNIRLRNYAIDRGFKINEYGAFDVSELGSDGSSDSSDDVSEVEDPDSGQRVGDRVAGETEAGMYEAVGLPYIEPEMREDRGEIAAAADGDLPDLVEEGEIRGDLHLHTEWSDGGFSVAEMAEAAAEFGHDYISVADHATGPGMVGGVGLDDEELREQLAEIRAMADDLPITVFAGVEANIDRDGDISVSDDLLADLDCVVASPHSALEGDATDRIVAAIEHPSVDIVGHPSGRMIHQRPGVELDIDVVARAAADHGTALEVNSSPYRLDLWGSAVKQAVEEGATIAIDTDAHSPAEYEHVRYGVHTARRGWAQADDILNTRDADGVREFLD</sequence>
<evidence type="ECO:0000256" key="14">
    <source>
        <dbReference type="ARBA" id="ARBA00023053"/>
    </source>
</evidence>
<comment type="caution">
    <text evidence="26">The sequence shown here is derived from an EMBL/GenBank/DDBJ whole genome shotgun (WGS) entry which is preliminary data.</text>
</comment>
<evidence type="ECO:0000256" key="4">
    <source>
        <dbReference type="ARBA" id="ARBA00012720"/>
    </source>
</evidence>
<dbReference type="GO" id="GO:0005737">
    <property type="term" value="C:cytoplasm"/>
    <property type="evidence" value="ECO:0007669"/>
    <property type="project" value="UniProtKB-SubCell"/>
</dbReference>
<evidence type="ECO:0000256" key="13">
    <source>
        <dbReference type="ARBA" id="ARBA00022932"/>
    </source>
</evidence>
<dbReference type="SMART" id="SM00481">
    <property type="entry name" value="POLIIIAc"/>
    <property type="match status" value="1"/>
</dbReference>
<comment type="subcellular location">
    <subcellularLocation>
        <location evidence="2">Cytoplasm</location>
    </subcellularLocation>
</comment>
<evidence type="ECO:0000256" key="3">
    <source>
        <dbReference type="ARBA" id="ARBA00012417"/>
    </source>
</evidence>
<evidence type="ECO:0000256" key="19">
    <source>
        <dbReference type="ARBA" id="ARBA00044678"/>
    </source>
</evidence>